<dbReference type="AlphaFoldDB" id="A0AAV1L147"/>
<proteinExistence type="predicted"/>
<keyword evidence="2" id="KW-0732">Signal</keyword>
<evidence type="ECO:0008006" key="5">
    <source>
        <dbReference type="Google" id="ProtNLM"/>
    </source>
</evidence>
<sequence length="191" mass="21677">MACSRGVTLMAVLCLVASVVSNPVRRSPDLEARRRSAIDRSMIRFGRSYPPEASAADIREALQRPTRRGNSFLRFGRSQPVTITTDDLITLLRSYEEDNDSPVAKRVSNFVRLGRDPKFIRLGRSTDVEKGYEQNSELYVSGYPQRKSRARDHFVRLGRGSEDVSNSNETDETFDERRKRSTEAVCSNCHT</sequence>
<name>A0AAV1L147_9NEOP</name>
<feature type="chain" id="PRO_5043584099" description="FMRFamide-related peptides" evidence="2">
    <location>
        <begin position="22"/>
        <end position="191"/>
    </location>
</feature>
<dbReference type="EMBL" id="CAVLGL010000083">
    <property type="protein sequence ID" value="CAK1589003.1"/>
    <property type="molecule type" value="Genomic_DNA"/>
</dbReference>
<protein>
    <recommendedName>
        <fullName evidence="5">FMRFamide-related peptides</fullName>
    </recommendedName>
</protein>
<feature type="signal peptide" evidence="2">
    <location>
        <begin position="1"/>
        <end position="21"/>
    </location>
</feature>
<accession>A0AAV1L147</accession>
<dbReference type="Proteomes" id="UP001314205">
    <property type="component" value="Unassembled WGS sequence"/>
</dbReference>
<evidence type="ECO:0000256" key="1">
    <source>
        <dbReference type="SAM" id="MobiDB-lite"/>
    </source>
</evidence>
<organism evidence="3 4">
    <name type="scientific">Parnassius mnemosyne</name>
    <name type="common">clouded apollo</name>
    <dbReference type="NCBI Taxonomy" id="213953"/>
    <lineage>
        <taxon>Eukaryota</taxon>
        <taxon>Metazoa</taxon>
        <taxon>Ecdysozoa</taxon>
        <taxon>Arthropoda</taxon>
        <taxon>Hexapoda</taxon>
        <taxon>Insecta</taxon>
        <taxon>Pterygota</taxon>
        <taxon>Neoptera</taxon>
        <taxon>Endopterygota</taxon>
        <taxon>Lepidoptera</taxon>
        <taxon>Glossata</taxon>
        <taxon>Ditrysia</taxon>
        <taxon>Papilionoidea</taxon>
        <taxon>Papilionidae</taxon>
        <taxon>Parnassiinae</taxon>
        <taxon>Parnassini</taxon>
        <taxon>Parnassius</taxon>
        <taxon>Driopa</taxon>
    </lineage>
</organism>
<keyword evidence="4" id="KW-1185">Reference proteome</keyword>
<evidence type="ECO:0000313" key="4">
    <source>
        <dbReference type="Proteomes" id="UP001314205"/>
    </source>
</evidence>
<reference evidence="3 4" key="1">
    <citation type="submission" date="2023-11" db="EMBL/GenBank/DDBJ databases">
        <authorList>
            <person name="Hedman E."/>
            <person name="Englund M."/>
            <person name="Stromberg M."/>
            <person name="Nyberg Akerstrom W."/>
            <person name="Nylinder S."/>
            <person name="Jareborg N."/>
            <person name="Kallberg Y."/>
            <person name="Kronander E."/>
        </authorList>
    </citation>
    <scope>NUCLEOTIDE SEQUENCE [LARGE SCALE GENOMIC DNA]</scope>
</reference>
<evidence type="ECO:0000256" key="2">
    <source>
        <dbReference type="SAM" id="SignalP"/>
    </source>
</evidence>
<gene>
    <name evidence="3" type="ORF">PARMNEM_LOCUS9566</name>
</gene>
<feature type="region of interest" description="Disordered" evidence="1">
    <location>
        <begin position="158"/>
        <end position="191"/>
    </location>
</feature>
<comment type="caution">
    <text evidence="3">The sequence shown here is derived from an EMBL/GenBank/DDBJ whole genome shotgun (WGS) entry which is preliminary data.</text>
</comment>
<evidence type="ECO:0000313" key="3">
    <source>
        <dbReference type="EMBL" id="CAK1589003.1"/>
    </source>
</evidence>